<organism evidence="1 2">
    <name type="scientific">Chelatococcus asaccharovorans</name>
    <dbReference type="NCBI Taxonomy" id="28210"/>
    <lineage>
        <taxon>Bacteria</taxon>
        <taxon>Pseudomonadati</taxon>
        <taxon>Pseudomonadota</taxon>
        <taxon>Alphaproteobacteria</taxon>
        <taxon>Hyphomicrobiales</taxon>
        <taxon>Chelatococcaceae</taxon>
        <taxon>Chelatococcus</taxon>
    </lineage>
</organism>
<dbReference type="OrthoDB" id="8449826at2"/>
<evidence type="ECO:0000313" key="1">
    <source>
        <dbReference type="EMBL" id="PXW61590.1"/>
    </source>
</evidence>
<proteinExistence type="predicted"/>
<dbReference type="Proteomes" id="UP000248021">
    <property type="component" value="Unassembled WGS sequence"/>
</dbReference>
<sequence>MSAAAEVTRALTLLNEQGDTSITWTEDQDDEMEAIIEKKMAEGLTFFIVEPRGFGLLPPRKTPLSDATDARKHRALMIKDEDLSRFVSSGSGDVVKTPAEPVRKSRVSRNAKEIAISQSVAVKPMRGG</sequence>
<name>A0A2V3UN84_9HYPH</name>
<accession>A0A2V3UN84</accession>
<dbReference type="RefSeq" id="WP_110373900.1">
    <property type="nucleotide sequence ID" value="NZ_JAHBRY010000001.1"/>
</dbReference>
<dbReference type="EMBL" id="QJJK01000003">
    <property type="protein sequence ID" value="PXW61590.1"/>
    <property type="molecule type" value="Genomic_DNA"/>
</dbReference>
<gene>
    <name evidence="1" type="ORF">C7450_103107</name>
</gene>
<comment type="caution">
    <text evidence="1">The sequence shown here is derived from an EMBL/GenBank/DDBJ whole genome shotgun (WGS) entry which is preliminary data.</text>
</comment>
<keyword evidence="2" id="KW-1185">Reference proteome</keyword>
<evidence type="ECO:0000313" key="2">
    <source>
        <dbReference type="Proteomes" id="UP000248021"/>
    </source>
</evidence>
<reference evidence="1 2" key="1">
    <citation type="submission" date="2018-05" db="EMBL/GenBank/DDBJ databases">
        <title>Genomic Encyclopedia of Type Strains, Phase IV (KMG-IV): sequencing the most valuable type-strain genomes for metagenomic binning, comparative biology and taxonomic classification.</title>
        <authorList>
            <person name="Goeker M."/>
        </authorList>
    </citation>
    <scope>NUCLEOTIDE SEQUENCE [LARGE SCALE GENOMIC DNA]</scope>
    <source>
        <strain evidence="1 2">DSM 6462</strain>
    </source>
</reference>
<dbReference type="AlphaFoldDB" id="A0A2V3UN84"/>
<protein>
    <submittedName>
        <fullName evidence="1">Uncharacterized protein</fullName>
    </submittedName>
</protein>